<protein>
    <submittedName>
        <fullName evidence="1">Uncharacterized protein</fullName>
    </submittedName>
</protein>
<dbReference type="AlphaFoldDB" id="A0A0W1RE36"/>
<organism evidence="1 2">
    <name type="scientific">Haloprofundus marisrubri</name>
    <dbReference type="NCBI Taxonomy" id="1514971"/>
    <lineage>
        <taxon>Archaea</taxon>
        <taxon>Methanobacteriati</taxon>
        <taxon>Methanobacteriota</taxon>
        <taxon>Stenosarchaea group</taxon>
        <taxon>Halobacteria</taxon>
        <taxon>Halobacteriales</taxon>
        <taxon>Haloferacaceae</taxon>
        <taxon>Haloprofundus</taxon>
    </lineage>
</organism>
<reference evidence="1 2" key="1">
    <citation type="submission" date="2015-12" db="EMBL/GenBank/DDBJ databases">
        <title>Haloprofundus marisrubri gen. nov., sp. nov., an extremely halophilic archaeon isolated from the Discovery deep brine-seawater interface in the Red Sea.</title>
        <authorList>
            <person name="Zhang G."/>
            <person name="Stingl U."/>
            <person name="Rashid M."/>
        </authorList>
    </citation>
    <scope>NUCLEOTIDE SEQUENCE [LARGE SCALE GENOMIC DNA]</scope>
    <source>
        <strain evidence="1 2">SB9</strain>
    </source>
</reference>
<dbReference type="EMBL" id="LOPU01000004">
    <property type="protein sequence ID" value="KTG11398.1"/>
    <property type="molecule type" value="Genomic_DNA"/>
</dbReference>
<sequence length="304" mass="35748">MTKLLEAIQRKFEWADVAVIVDNVDDGRWRLLRALPALHYMGVDNFTFPTSWRRLPFGPQFDYLDYQYHVLGGIEVFDEDLCVITNGYYESQTQYSVRQLVRRFTASDGTLIVLTDDMKFTPEGGQRPLYQEHFAERVGTFESIYDAFKEEYQSQNWELPLVDTKNLFLQDNANLYELVEDERVETAEALFDVLVEAPYLPLYRVFEDLFARKDEFGTAPLDSDDDVNELGKWFRRRIEWDRKTANGVARTLNRRVVKDGSTFDPSYATRHPKIREANLEAKNLKENEYSIDSRYYAWLTEVSQ</sequence>
<name>A0A0W1RE36_9EURY</name>
<dbReference type="RefSeq" id="WP_058580131.1">
    <property type="nucleotide sequence ID" value="NZ_LOPU01000004.1"/>
</dbReference>
<proteinExistence type="predicted"/>
<evidence type="ECO:0000313" key="2">
    <source>
        <dbReference type="Proteomes" id="UP000054387"/>
    </source>
</evidence>
<keyword evidence="2" id="KW-1185">Reference proteome</keyword>
<evidence type="ECO:0000313" key="1">
    <source>
        <dbReference type="EMBL" id="KTG11398.1"/>
    </source>
</evidence>
<comment type="caution">
    <text evidence="1">The sequence shown here is derived from an EMBL/GenBank/DDBJ whole genome shotgun (WGS) entry which is preliminary data.</text>
</comment>
<dbReference type="Proteomes" id="UP000054387">
    <property type="component" value="Unassembled WGS sequence"/>
</dbReference>
<gene>
    <name evidence="1" type="ORF">AUR64_03850</name>
</gene>
<accession>A0A0W1RE36</accession>